<evidence type="ECO:0000256" key="8">
    <source>
        <dbReference type="ARBA" id="ARBA00023136"/>
    </source>
</evidence>
<dbReference type="GO" id="GO:0019367">
    <property type="term" value="P:fatty acid elongation, saturated fatty acid"/>
    <property type="evidence" value="ECO:0007669"/>
    <property type="project" value="TreeGrafter"/>
</dbReference>
<feature type="region of interest" description="Disordered" evidence="11">
    <location>
        <begin position="568"/>
        <end position="720"/>
    </location>
</feature>
<comment type="caution">
    <text evidence="12">The sequence shown here is derived from an EMBL/GenBank/DDBJ whole genome shotgun (WGS) entry which is preliminary data.</text>
</comment>
<evidence type="ECO:0000256" key="6">
    <source>
        <dbReference type="ARBA" id="ARBA00022989"/>
    </source>
</evidence>
<dbReference type="GO" id="GO:0034626">
    <property type="term" value="P:fatty acid elongation, polyunsaturated fatty acid"/>
    <property type="evidence" value="ECO:0007669"/>
    <property type="project" value="TreeGrafter"/>
</dbReference>
<feature type="compositionally biased region" description="Basic residues" evidence="11">
    <location>
        <begin position="660"/>
        <end position="672"/>
    </location>
</feature>
<evidence type="ECO:0000256" key="11">
    <source>
        <dbReference type="SAM" id="MobiDB-lite"/>
    </source>
</evidence>
<feature type="transmembrane region" description="Helical" evidence="10">
    <location>
        <begin position="55"/>
        <end position="74"/>
    </location>
</feature>
<feature type="transmembrane region" description="Helical" evidence="10">
    <location>
        <begin position="428"/>
        <end position="449"/>
    </location>
</feature>
<dbReference type="GO" id="GO:0009922">
    <property type="term" value="F:fatty acid elongase activity"/>
    <property type="evidence" value="ECO:0007669"/>
    <property type="project" value="InterPro"/>
</dbReference>
<organism evidence="12 13">
    <name type="scientific">Paraphoma chrysanthemicola</name>
    <dbReference type="NCBI Taxonomy" id="798071"/>
    <lineage>
        <taxon>Eukaryota</taxon>
        <taxon>Fungi</taxon>
        <taxon>Dikarya</taxon>
        <taxon>Ascomycota</taxon>
        <taxon>Pezizomycotina</taxon>
        <taxon>Dothideomycetes</taxon>
        <taxon>Pleosporomycetidae</taxon>
        <taxon>Pleosporales</taxon>
        <taxon>Pleosporineae</taxon>
        <taxon>Phaeosphaeriaceae</taxon>
        <taxon>Paraphoma</taxon>
    </lineage>
</organism>
<evidence type="ECO:0000313" key="12">
    <source>
        <dbReference type="EMBL" id="KAH7081101.1"/>
    </source>
</evidence>
<evidence type="ECO:0000256" key="4">
    <source>
        <dbReference type="ARBA" id="ARBA00022692"/>
    </source>
</evidence>
<evidence type="ECO:0000256" key="10">
    <source>
        <dbReference type="RuleBase" id="RU361115"/>
    </source>
</evidence>
<comment type="caution">
    <text evidence="10">Lacks conserved residue(s) required for the propagation of feature annotation.</text>
</comment>
<accession>A0A8K0R0U6</accession>
<dbReference type="GO" id="GO:0005789">
    <property type="term" value="C:endoplasmic reticulum membrane"/>
    <property type="evidence" value="ECO:0007669"/>
    <property type="project" value="TreeGrafter"/>
</dbReference>
<evidence type="ECO:0000256" key="2">
    <source>
        <dbReference type="ARBA" id="ARBA00022516"/>
    </source>
</evidence>
<dbReference type="GO" id="GO:0030148">
    <property type="term" value="P:sphingolipid biosynthetic process"/>
    <property type="evidence" value="ECO:0007669"/>
    <property type="project" value="TreeGrafter"/>
</dbReference>
<keyword evidence="6 10" id="KW-1133">Transmembrane helix</keyword>
<feature type="compositionally biased region" description="Basic and acidic residues" evidence="11">
    <location>
        <begin position="573"/>
        <end position="642"/>
    </location>
</feature>
<evidence type="ECO:0000256" key="3">
    <source>
        <dbReference type="ARBA" id="ARBA00022679"/>
    </source>
</evidence>
<comment type="subcellular location">
    <subcellularLocation>
        <location evidence="1">Membrane</location>
        <topology evidence="1">Multi-pass membrane protein</topology>
    </subcellularLocation>
</comment>
<evidence type="ECO:0000313" key="13">
    <source>
        <dbReference type="Proteomes" id="UP000813461"/>
    </source>
</evidence>
<feature type="transmembrane region" description="Helical" evidence="10">
    <location>
        <begin position="94"/>
        <end position="117"/>
    </location>
</feature>
<dbReference type="EMBL" id="JAGMVJ010000015">
    <property type="protein sequence ID" value="KAH7081101.1"/>
    <property type="molecule type" value="Genomic_DNA"/>
</dbReference>
<dbReference type="Pfam" id="PF01151">
    <property type="entry name" value="ELO"/>
    <property type="match status" value="1"/>
</dbReference>
<evidence type="ECO:0000256" key="1">
    <source>
        <dbReference type="ARBA" id="ARBA00004141"/>
    </source>
</evidence>
<feature type="transmembrane region" description="Helical" evidence="10">
    <location>
        <begin position="244"/>
        <end position="263"/>
    </location>
</feature>
<gene>
    <name evidence="12" type="ORF">FB567DRAFT_571579</name>
</gene>
<dbReference type="PANTHER" id="PTHR11157">
    <property type="entry name" value="FATTY ACID ACYL TRANSFERASE-RELATED"/>
    <property type="match status" value="1"/>
</dbReference>
<evidence type="ECO:0000256" key="9">
    <source>
        <dbReference type="ARBA" id="ARBA00023160"/>
    </source>
</evidence>
<keyword evidence="5 10" id="KW-0276">Fatty acid metabolism</keyword>
<keyword evidence="2 10" id="KW-0444">Lipid biosynthesis</keyword>
<proteinExistence type="inferred from homology"/>
<comment type="similarity">
    <text evidence="10">Belongs to the ELO family.</text>
</comment>
<dbReference type="AlphaFoldDB" id="A0A8K0R0U6"/>
<dbReference type="OrthoDB" id="10259681at2759"/>
<keyword evidence="9 10" id="KW-0275">Fatty acid biosynthesis</keyword>
<comment type="catalytic activity">
    <reaction evidence="10">
        <text>an acyl-CoA + malonyl-CoA + H(+) = a 3-oxoacyl-CoA + CO2 + CoA</text>
        <dbReference type="Rhea" id="RHEA:50252"/>
        <dbReference type="ChEBI" id="CHEBI:15378"/>
        <dbReference type="ChEBI" id="CHEBI:16526"/>
        <dbReference type="ChEBI" id="CHEBI:57287"/>
        <dbReference type="ChEBI" id="CHEBI:57384"/>
        <dbReference type="ChEBI" id="CHEBI:58342"/>
        <dbReference type="ChEBI" id="CHEBI:90726"/>
    </reaction>
    <physiologicalReaction direction="left-to-right" evidence="10">
        <dbReference type="Rhea" id="RHEA:50253"/>
    </physiologicalReaction>
</comment>
<evidence type="ECO:0000256" key="5">
    <source>
        <dbReference type="ARBA" id="ARBA00022832"/>
    </source>
</evidence>
<dbReference type="PANTHER" id="PTHR11157:SF169">
    <property type="entry name" value="ELONGATION OF FATTY ACIDS PROTEIN"/>
    <property type="match status" value="1"/>
</dbReference>
<reference evidence="12" key="1">
    <citation type="journal article" date="2021" name="Nat. Commun.">
        <title>Genetic determinants of endophytism in the Arabidopsis root mycobiome.</title>
        <authorList>
            <person name="Mesny F."/>
            <person name="Miyauchi S."/>
            <person name="Thiergart T."/>
            <person name="Pickel B."/>
            <person name="Atanasova L."/>
            <person name="Karlsson M."/>
            <person name="Huettel B."/>
            <person name="Barry K.W."/>
            <person name="Haridas S."/>
            <person name="Chen C."/>
            <person name="Bauer D."/>
            <person name="Andreopoulos W."/>
            <person name="Pangilinan J."/>
            <person name="LaButti K."/>
            <person name="Riley R."/>
            <person name="Lipzen A."/>
            <person name="Clum A."/>
            <person name="Drula E."/>
            <person name="Henrissat B."/>
            <person name="Kohler A."/>
            <person name="Grigoriev I.V."/>
            <person name="Martin F.M."/>
            <person name="Hacquard S."/>
        </authorList>
    </citation>
    <scope>NUCLEOTIDE SEQUENCE</scope>
    <source>
        <strain evidence="12">MPI-SDFR-AT-0120</strain>
    </source>
</reference>
<dbReference type="GO" id="GO:0034625">
    <property type="term" value="P:fatty acid elongation, monounsaturated fatty acid"/>
    <property type="evidence" value="ECO:0007669"/>
    <property type="project" value="TreeGrafter"/>
</dbReference>
<dbReference type="InterPro" id="IPR002076">
    <property type="entry name" value="ELO_fam"/>
</dbReference>
<name>A0A8K0R0U6_9PLEO</name>
<sequence>MSGAGPSLHTPDFPSWSVFKFPPDSAPPPITNPYHGEPTFANPFHIPQDVFEGALAYKVPLWIASVYAVTVTYFNWYNRQHGNKAWRIAKTRPFFAFVIFHNVFLAVYSAVTCVAMVRALKHSFPHYSEPNAVVGTIDALCKINGPRGLGDAVTYNTTTNLWSSKNPNVLVDSATGLPDTTDVGRIWNEGLAFWGWWFYLSKFYEVLDTAIILAKGKRSTTLQKYHHAGAMLSMWAGMRFMSPPIWMFVLVNSGIHAMMYTYYTVSALGYRVPNVVKRTLTTLQITQFLVGSAYAAVHLFVSYTVPVSVAYNVAEKVAPKVISSSISSVVSSATSVAATALPTATGAAVAFLRKLIYRAAGDEGLAENIAVPGQPLPYYQQQQHLPVAERPEHPIIEKIFHPHETVNRIFYRTEYQSVPCIDTSGQAFAIYLNLIYLAPLTILFMRFFFKSYLRRTSPNTKHQTRHTAIQKAAHDATHGVERELESLGKTAEDAVSTGVKKAKDTVRGRKINVNGNGFAKDERHGSLSPANKKFVDDVKRKVNQKLQEIEEGGEAAAKKGQQLAKDFAGKAGQTKDKLQQEAKRAQEQAKNTKDNAKQQAKDTKDQVEDDSKTYSEAVKEEANGTKDSIKKEADSASQKSDKPNGTADESAGWETAGNKKEKKSKLPQKKKERKETEESGVLVKKEDAEPTDEEVQKPEKEAEPKDINNTLDKGEGKGLF</sequence>
<keyword evidence="8 10" id="KW-0472">Membrane</keyword>
<evidence type="ECO:0000256" key="7">
    <source>
        <dbReference type="ARBA" id="ARBA00023098"/>
    </source>
</evidence>
<dbReference type="Proteomes" id="UP000813461">
    <property type="component" value="Unassembled WGS sequence"/>
</dbReference>
<keyword evidence="13" id="KW-1185">Reference proteome</keyword>
<dbReference type="EC" id="2.3.1.-" evidence="10"/>
<feature type="compositionally biased region" description="Basic and acidic residues" evidence="11">
    <location>
        <begin position="673"/>
        <end position="720"/>
    </location>
</feature>
<protein>
    <recommendedName>
        <fullName evidence="10">Elongation of fatty acids protein</fullName>
        <ecNumber evidence="10">2.3.1.-</ecNumber>
    </recommendedName>
</protein>
<keyword evidence="4 10" id="KW-0812">Transmembrane</keyword>
<keyword evidence="3 10" id="KW-0808">Transferase</keyword>
<dbReference type="GO" id="GO:0042761">
    <property type="term" value="P:very long-chain fatty acid biosynthetic process"/>
    <property type="evidence" value="ECO:0007669"/>
    <property type="project" value="TreeGrafter"/>
</dbReference>
<keyword evidence="7 10" id="KW-0443">Lipid metabolism</keyword>